<proteinExistence type="predicted"/>
<evidence type="ECO:0000313" key="2">
    <source>
        <dbReference type="Proteomes" id="UP001230649"/>
    </source>
</evidence>
<dbReference type="Proteomes" id="UP001230649">
    <property type="component" value="Unassembled WGS sequence"/>
</dbReference>
<name>A0ACC2WTG8_9TREE</name>
<gene>
    <name evidence="1" type="ORF">QFC20_001549</name>
</gene>
<sequence length="950" mass="104415">MSHQSPLISLPRKTTTDTDFSTPLRHAIAHTYGERPDTYAQEIAAVSRCRADAVAAGGEDTTSRDLLFKYFGQLELLELRFASEKIAFDWADAFTAKSTVQTSLAFEKASVLHRIASHLSSFACAQPRIDPQGIKRAYTALRQSAGLLSFINENFLHAPSTDLSRPVLVFCASLMQAQAAQVFLEKCIAERKPASLASRMSAALAHAYTSLGEESTQFQGKMILDRAWLDVILIKAKYYSSLASWYRATHEHERGEYGNSTSRFVQSVTAAQEANKLAKEFTYTYVPPPNGTLSPDAATALLEITRTHLATAQESKTTAERDNDLIYHALPVPETSLPPIDPLSLGALATPITIQEIYAAPEVTALIGPDIFRRLVPLEVHEQASVYSEEKAKLVRQETERVESAGEEIKVLLSELAPRQRCEALRKLVVGEEGHGVPAHVKRWSEEVVRREQQEPVGGALRRLEEARRACRDVLDGLGRELDDDSRECERMRVKYTPRWTQQPSATLTRGFRTDLKSHADSLASAQGNDDSIATLWRSIASDIGILASPNALERAFAQPAGGPVDLLDVDVQPTGLMADEERQVDEALDEVEASLKRLEAVTSEQQEVLKDFKSKVQADDVSHLLLLNRGRQEGAGGAEPTLFATELEKFKPYQARLAAAVQTRKDVLEDVARTLKRVEAVPGVKRLMRERSGEEKRGKEVEARFRRAWEGYEDVRVGLEKGLEFYNSMNTLLDSLRRDIRAFITSRTTERNRLVAEAETRDRLTGTSPAVRSPPPQNLEDQLAGLRMGSVSPYAAYPTSPPPVSPYANPSQAYLPPPPPSRPMAAPPNPYDFSSFGAAGVTSANRGYPAPPPSTSTASHGYSSQPPPSNGYPAQPPPPSSAYSTQYQSMSPPPPQQQYPSYNPASSPYPPPPPARPSAYPPPPPSGQGYYPPPGQYNGYQPSSGQGYR</sequence>
<evidence type="ECO:0000313" key="1">
    <source>
        <dbReference type="EMBL" id="KAJ9114406.1"/>
    </source>
</evidence>
<organism evidence="1 2">
    <name type="scientific">Naganishia adeliensis</name>
    <dbReference type="NCBI Taxonomy" id="92952"/>
    <lineage>
        <taxon>Eukaryota</taxon>
        <taxon>Fungi</taxon>
        <taxon>Dikarya</taxon>
        <taxon>Basidiomycota</taxon>
        <taxon>Agaricomycotina</taxon>
        <taxon>Tremellomycetes</taxon>
        <taxon>Filobasidiales</taxon>
        <taxon>Filobasidiaceae</taxon>
        <taxon>Naganishia</taxon>
    </lineage>
</organism>
<protein>
    <submittedName>
        <fullName evidence="1">Uncharacterized protein</fullName>
    </submittedName>
</protein>
<accession>A0ACC2WTG8</accession>
<reference evidence="1" key="1">
    <citation type="submission" date="2023-04" db="EMBL/GenBank/DDBJ databases">
        <title>Draft Genome sequencing of Naganishia species isolated from polar environments using Oxford Nanopore Technology.</title>
        <authorList>
            <person name="Leo P."/>
            <person name="Venkateswaran K."/>
        </authorList>
    </citation>
    <scope>NUCLEOTIDE SEQUENCE</scope>
    <source>
        <strain evidence="1">MNA-CCFEE 5262</strain>
    </source>
</reference>
<comment type="caution">
    <text evidence="1">The sequence shown here is derived from an EMBL/GenBank/DDBJ whole genome shotgun (WGS) entry which is preliminary data.</text>
</comment>
<keyword evidence="2" id="KW-1185">Reference proteome</keyword>
<dbReference type="EMBL" id="JASBWS010000009">
    <property type="protein sequence ID" value="KAJ9114406.1"/>
    <property type="molecule type" value="Genomic_DNA"/>
</dbReference>